<feature type="transmembrane region" description="Helical" evidence="6">
    <location>
        <begin position="511"/>
        <end position="529"/>
    </location>
</feature>
<dbReference type="InterPro" id="IPR050799">
    <property type="entry name" value="ZIP_Transporter"/>
</dbReference>
<feature type="transmembrane region" description="Helical" evidence="6">
    <location>
        <begin position="483"/>
        <end position="505"/>
    </location>
</feature>
<accession>A0A8J2NL74</accession>
<keyword evidence="8" id="KW-1185">Reference proteome</keyword>
<dbReference type="GO" id="GO:0140410">
    <property type="term" value="F:monoatomic cation:bicarbonate symporter activity"/>
    <property type="evidence" value="ECO:0007669"/>
    <property type="project" value="TreeGrafter"/>
</dbReference>
<comment type="similarity">
    <text evidence="2">Belongs to the ZIP transporter (TC 2.A.5) family.</text>
</comment>
<keyword evidence="3 6" id="KW-0812">Transmembrane</keyword>
<name>A0A8J2NL74_9HEXA</name>
<evidence type="ECO:0000313" key="7">
    <source>
        <dbReference type="EMBL" id="CAG7690011.1"/>
    </source>
</evidence>
<protein>
    <recommendedName>
        <fullName evidence="9">Zinc transporter ZIP14</fullName>
    </recommendedName>
</protein>
<gene>
    <name evidence="7" type="ORF">AFUS01_LOCUS3496</name>
</gene>
<evidence type="ECO:0000313" key="8">
    <source>
        <dbReference type="Proteomes" id="UP000708208"/>
    </source>
</evidence>
<evidence type="ECO:0000256" key="4">
    <source>
        <dbReference type="ARBA" id="ARBA00022989"/>
    </source>
</evidence>
<feature type="transmembrane region" description="Helical" evidence="6">
    <location>
        <begin position="550"/>
        <end position="571"/>
    </location>
</feature>
<evidence type="ECO:0000256" key="1">
    <source>
        <dbReference type="ARBA" id="ARBA00004141"/>
    </source>
</evidence>
<evidence type="ECO:0000256" key="3">
    <source>
        <dbReference type="ARBA" id="ARBA00022692"/>
    </source>
</evidence>
<proteinExistence type="inferred from homology"/>
<organism evidence="7 8">
    <name type="scientific">Allacma fusca</name>
    <dbReference type="NCBI Taxonomy" id="39272"/>
    <lineage>
        <taxon>Eukaryota</taxon>
        <taxon>Metazoa</taxon>
        <taxon>Ecdysozoa</taxon>
        <taxon>Arthropoda</taxon>
        <taxon>Hexapoda</taxon>
        <taxon>Collembola</taxon>
        <taxon>Symphypleona</taxon>
        <taxon>Sminthuridae</taxon>
        <taxon>Allacma</taxon>
    </lineage>
</organism>
<feature type="transmembrane region" description="Helical" evidence="6">
    <location>
        <begin position="281"/>
        <end position="301"/>
    </location>
</feature>
<dbReference type="InterPro" id="IPR003689">
    <property type="entry name" value="ZIP"/>
</dbReference>
<dbReference type="EMBL" id="CAJVCH010021033">
    <property type="protein sequence ID" value="CAG7690011.1"/>
    <property type="molecule type" value="Genomic_DNA"/>
</dbReference>
<dbReference type="OrthoDB" id="200954at2759"/>
<feature type="transmembrane region" description="Helical" evidence="6">
    <location>
        <begin position="241"/>
        <end position="261"/>
    </location>
</feature>
<dbReference type="Pfam" id="PF02535">
    <property type="entry name" value="Zip"/>
    <property type="match status" value="1"/>
</dbReference>
<dbReference type="GO" id="GO:0005385">
    <property type="term" value="F:zinc ion transmembrane transporter activity"/>
    <property type="evidence" value="ECO:0007669"/>
    <property type="project" value="TreeGrafter"/>
</dbReference>
<evidence type="ECO:0000256" key="5">
    <source>
        <dbReference type="ARBA" id="ARBA00023136"/>
    </source>
</evidence>
<dbReference type="GO" id="GO:0071578">
    <property type="term" value="P:zinc ion import across plasma membrane"/>
    <property type="evidence" value="ECO:0007669"/>
    <property type="project" value="TreeGrafter"/>
</dbReference>
<evidence type="ECO:0000256" key="2">
    <source>
        <dbReference type="ARBA" id="ARBA00006939"/>
    </source>
</evidence>
<comment type="caution">
    <text evidence="7">The sequence shown here is derived from an EMBL/GenBank/DDBJ whole genome shotgun (WGS) entry which is preliminary data.</text>
</comment>
<feature type="transmembrane region" description="Helical" evidence="6">
    <location>
        <begin position="207"/>
        <end position="229"/>
    </location>
</feature>
<dbReference type="PANTHER" id="PTHR12191">
    <property type="entry name" value="SOLUTE CARRIER FAMILY 39"/>
    <property type="match status" value="1"/>
</dbReference>
<comment type="subcellular location">
    <subcellularLocation>
        <location evidence="1">Membrane</location>
        <topology evidence="1">Multi-pass membrane protein</topology>
    </subcellularLocation>
</comment>
<keyword evidence="5 6" id="KW-0472">Membrane</keyword>
<dbReference type="Proteomes" id="UP000708208">
    <property type="component" value="Unassembled WGS sequence"/>
</dbReference>
<reference evidence="7" key="1">
    <citation type="submission" date="2021-06" db="EMBL/GenBank/DDBJ databases">
        <authorList>
            <person name="Hodson N. C."/>
            <person name="Mongue J. A."/>
            <person name="Jaron S. K."/>
        </authorList>
    </citation>
    <scope>NUCLEOTIDE SEQUENCE</scope>
</reference>
<evidence type="ECO:0000256" key="6">
    <source>
        <dbReference type="SAM" id="Phobius"/>
    </source>
</evidence>
<dbReference type="PANTHER" id="PTHR12191:SF37">
    <property type="entry name" value="ZINC TRANSPORTER FOI"/>
    <property type="match status" value="1"/>
</dbReference>
<dbReference type="GO" id="GO:0030003">
    <property type="term" value="P:intracellular monoatomic cation homeostasis"/>
    <property type="evidence" value="ECO:0007669"/>
    <property type="project" value="TreeGrafter"/>
</dbReference>
<dbReference type="GO" id="GO:0005886">
    <property type="term" value="C:plasma membrane"/>
    <property type="evidence" value="ECO:0007669"/>
    <property type="project" value="TreeGrafter"/>
</dbReference>
<dbReference type="AlphaFoldDB" id="A0A8J2NL74"/>
<keyword evidence="4 6" id="KW-1133">Transmembrane helix</keyword>
<evidence type="ECO:0008006" key="9">
    <source>
        <dbReference type="Google" id="ProtNLM"/>
    </source>
</evidence>
<sequence>MCWETFLHFSSTDVNESLLPFVLIPPIFARQLRNGTEGIIAKIIQSESSSEDLDTNNRTTAEAVNREYWRQWGCTHSHERFLDIFYAVREANKNKCPLKTDSRNETSKYERDNRIIKRGTADESTEVITDPSDLTTSRTLEHQLKRLRGCKWGNLTHVCHQYILFTILEPECSVKTNDTTNESDFNYSGVTEDVLEQDPERPSTQKVWLYGLVCCTVEIVFARLGVILLPLLRKDLYEKLIITMVGLAAGTLTGSSIFHLLPKAFSLDDSHYDKKYLNRCLVIAIGLWAFLMIERILKIFFHHTERKLHKNRTKKISNVLAVTATKDKHKSVSVISHLKNMDENLEHSHGRKLSDGSDESFATETNGQTFLNPNFDNNSTIMGSSSSQHSLNKYRMGSNELPEQSPIKFQEGSLALVSTQAWMIIVGDSFLDFVDGLSIGTAFHDSILTGFSISLGILLEEFPHELGEFAVLLNAGLSFRQAFFFKLISSCSTYFGLCVGVYLGGVEAGHYVFALAAGMFLYIALVDMVPELNEAAFKSSRSSVFKGVRVLMLQNIGLLLGMSVIYVMALYEDFFKKF</sequence>